<dbReference type="AlphaFoldDB" id="A0A2A2M9H3"/>
<accession>A0A2A2M9H3</accession>
<evidence type="ECO:0000256" key="2">
    <source>
        <dbReference type="ARBA" id="ARBA00022475"/>
    </source>
</evidence>
<keyword evidence="3 6" id="KW-0812">Transmembrane</keyword>
<dbReference type="RefSeq" id="WP_039187807.1">
    <property type="nucleotide sequence ID" value="NZ_CAUFSP010000009.1"/>
</dbReference>
<feature type="transmembrane region" description="Helical" evidence="6">
    <location>
        <begin position="147"/>
        <end position="167"/>
    </location>
</feature>
<dbReference type="OrthoDB" id="581870at2"/>
<dbReference type="Pfam" id="PF01810">
    <property type="entry name" value="LysE"/>
    <property type="match status" value="1"/>
</dbReference>
<comment type="caution">
    <text evidence="7">The sequence shown here is derived from an EMBL/GenBank/DDBJ whole genome shotgun (WGS) entry which is preliminary data.</text>
</comment>
<reference evidence="7 8" key="1">
    <citation type="submission" date="2017-08" db="EMBL/GenBank/DDBJ databases">
        <title>Draft Genome Sequence of Hafnia alvei CITHA-6 Isolated from Raw Bovine Milk.</title>
        <authorList>
            <person name="Culligan E.P."/>
            <person name="Mcsweeney A."/>
            <person name="O'Doherty C."/>
            <person name="Gleeson E."/>
            <person name="O'Riordan D."/>
            <person name="Sleator R.D."/>
        </authorList>
    </citation>
    <scope>NUCLEOTIDE SEQUENCE [LARGE SCALE GENOMIC DNA]</scope>
    <source>
        <strain evidence="7 8">CITHA-6</strain>
    </source>
</reference>
<dbReference type="GO" id="GO:0005886">
    <property type="term" value="C:plasma membrane"/>
    <property type="evidence" value="ECO:0007669"/>
    <property type="project" value="UniProtKB-SubCell"/>
</dbReference>
<evidence type="ECO:0000313" key="8">
    <source>
        <dbReference type="Proteomes" id="UP000218796"/>
    </source>
</evidence>
<evidence type="ECO:0000313" key="7">
    <source>
        <dbReference type="EMBL" id="PAV95420.1"/>
    </source>
</evidence>
<dbReference type="Proteomes" id="UP000218796">
    <property type="component" value="Unassembled WGS sequence"/>
</dbReference>
<dbReference type="EMBL" id="NQMS01000007">
    <property type="protein sequence ID" value="PAV95420.1"/>
    <property type="molecule type" value="Genomic_DNA"/>
</dbReference>
<organism evidence="7 8">
    <name type="scientific">Hafnia paralvei</name>
    <dbReference type="NCBI Taxonomy" id="546367"/>
    <lineage>
        <taxon>Bacteria</taxon>
        <taxon>Pseudomonadati</taxon>
        <taxon>Pseudomonadota</taxon>
        <taxon>Gammaproteobacteria</taxon>
        <taxon>Enterobacterales</taxon>
        <taxon>Hafniaceae</taxon>
        <taxon>Hafnia</taxon>
    </lineage>
</organism>
<dbReference type="PANTHER" id="PTHR30086:SF19">
    <property type="entry name" value="THREONINE EFFLUX PROTEIN"/>
    <property type="match status" value="1"/>
</dbReference>
<evidence type="ECO:0000256" key="3">
    <source>
        <dbReference type="ARBA" id="ARBA00022692"/>
    </source>
</evidence>
<evidence type="ECO:0000256" key="1">
    <source>
        <dbReference type="ARBA" id="ARBA00004651"/>
    </source>
</evidence>
<name>A0A2A2M9H3_9GAMM</name>
<feature type="transmembrane region" description="Helical" evidence="6">
    <location>
        <begin position="72"/>
        <end position="94"/>
    </location>
</feature>
<keyword evidence="4 6" id="KW-1133">Transmembrane helix</keyword>
<protein>
    <submittedName>
        <fullName evidence="7">LysE family translocator</fullName>
    </submittedName>
</protein>
<dbReference type="GO" id="GO:0015171">
    <property type="term" value="F:amino acid transmembrane transporter activity"/>
    <property type="evidence" value="ECO:0007669"/>
    <property type="project" value="TreeGrafter"/>
</dbReference>
<comment type="subcellular location">
    <subcellularLocation>
        <location evidence="1">Cell membrane</location>
        <topology evidence="1">Multi-pass membrane protein</topology>
    </subcellularLocation>
</comment>
<sequence>MVGDLLALLTISTTILLGAMSPGQSFVLVARTAVSSSRRGALAVSLGMGVGCMIFAIIALTGLHSILTLVPWLYTALKTAGGIYLIWLALKIFFRPQTTIDLGSTQGSELNIRRAFITGLMTQLSNPNTALVFGSIFAATLSHKIPVYMYLLLPVLALLIDFVWYGLVAYALSSDRPRRWYLGYRRYLDRISGCVMAILGVRLIMK</sequence>
<keyword evidence="2" id="KW-1003">Cell membrane</keyword>
<evidence type="ECO:0000256" key="5">
    <source>
        <dbReference type="ARBA" id="ARBA00023136"/>
    </source>
</evidence>
<feature type="transmembrane region" description="Helical" evidence="6">
    <location>
        <begin position="41"/>
        <end position="66"/>
    </location>
</feature>
<proteinExistence type="predicted"/>
<dbReference type="PANTHER" id="PTHR30086">
    <property type="entry name" value="ARGININE EXPORTER PROTEIN ARGO"/>
    <property type="match status" value="1"/>
</dbReference>
<feature type="transmembrane region" description="Helical" evidence="6">
    <location>
        <begin position="115"/>
        <end position="141"/>
    </location>
</feature>
<feature type="transmembrane region" description="Helical" evidence="6">
    <location>
        <begin position="6"/>
        <end position="29"/>
    </location>
</feature>
<keyword evidence="5 6" id="KW-0472">Membrane</keyword>
<evidence type="ECO:0000256" key="6">
    <source>
        <dbReference type="SAM" id="Phobius"/>
    </source>
</evidence>
<dbReference type="InterPro" id="IPR001123">
    <property type="entry name" value="LeuE-type"/>
</dbReference>
<evidence type="ECO:0000256" key="4">
    <source>
        <dbReference type="ARBA" id="ARBA00022989"/>
    </source>
</evidence>
<gene>
    <name evidence="7" type="ORF">CJD50_16000</name>
</gene>
<keyword evidence="8" id="KW-1185">Reference proteome</keyword>